<keyword evidence="4" id="KW-1185">Reference proteome</keyword>
<feature type="domain" description="DUF6533" evidence="2">
    <location>
        <begin position="21"/>
        <end position="65"/>
    </location>
</feature>
<feature type="transmembrane region" description="Helical" evidence="1">
    <location>
        <begin position="171"/>
        <end position="194"/>
    </location>
</feature>
<dbReference type="InParanoid" id="A0A1B7N4R6"/>
<evidence type="ECO:0000313" key="4">
    <source>
        <dbReference type="Proteomes" id="UP000092154"/>
    </source>
</evidence>
<evidence type="ECO:0000313" key="3">
    <source>
        <dbReference type="EMBL" id="OAX39839.1"/>
    </source>
</evidence>
<evidence type="ECO:0000256" key="1">
    <source>
        <dbReference type="SAM" id="Phobius"/>
    </source>
</evidence>
<dbReference type="AlphaFoldDB" id="A0A1B7N4R6"/>
<feature type="transmembrane region" description="Helical" evidence="1">
    <location>
        <begin position="239"/>
        <end position="258"/>
    </location>
</feature>
<feature type="transmembrane region" description="Helical" evidence="1">
    <location>
        <begin position="90"/>
        <end position="112"/>
    </location>
</feature>
<dbReference type="InterPro" id="IPR045340">
    <property type="entry name" value="DUF6533"/>
</dbReference>
<protein>
    <recommendedName>
        <fullName evidence="2">DUF6533 domain-containing protein</fullName>
    </recommendedName>
</protein>
<keyword evidence="1" id="KW-1133">Transmembrane helix</keyword>
<keyword evidence="1" id="KW-0812">Transmembrane</keyword>
<keyword evidence="1" id="KW-0472">Membrane</keyword>
<feature type="transmembrane region" description="Helical" evidence="1">
    <location>
        <begin position="59"/>
        <end position="78"/>
    </location>
</feature>
<feature type="transmembrane region" description="Helical" evidence="1">
    <location>
        <begin position="124"/>
        <end position="151"/>
    </location>
</feature>
<evidence type="ECO:0000259" key="2">
    <source>
        <dbReference type="Pfam" id="PF20151"/>
    </source>
</evidence>
<organism evidence="3 4">
    <name type="scientific">Rhizopogon vinicolor AM-OR11-026</name>
    <dbReference type="NCBI Taxonomy" id="1314800"/>
    <lineage>
        <taxon>Eukaryota</taxon>
        <taxon>Fungi</taxon>
        <taxon>Dikarya</taxon>
        <taxon>Basidiomycota</taxon>
        <taxon>Agaricomycotina</taxon>
        <taxon>Agaricomycetes</taxon>
        <taxon>Agaricomycetidae</taxon>
        <taxon>Boletales</taxon>
        <taxon>Suillineae</taxon>
        <taxon>Rhizopogonaceae</taxon>
        <taxon>Rhizopogon</taxon>
    </lineage>
</organism>
<dbReference type="Proteomes" id="UP000092154">
    <property type="component" value="Unassembled WGS sequence"/>
</dbReference>
<accession>A0A1B7N4R6</accession>
<feature type="transmembrane region" description="Helical" evidence="1">
    <location>
        <begin position="20"/>
        <end position="38"/>
    </location>
</feature>
<reference evidence="3 4" key="1">
    <citation type="submission" date="2016-06" db="EMBL/GenBank/DDBJ databases">
        <title>Comparative genomics of the ectomycorrhizal sister species Rhizopogon vinicolor and Rhizopogon vesiculosus (Basidiomycota: Boletales) reveals a divergence of the mating type B locus.</title>
        <authorList>
            <consortium name="DOE Joint Genome Institute"/>
            <person name="Mujic A.B."/>
            <person name="Kuo A."/>
            <person name="Tritt A."/>
            <person name="Lipzen A."/>
            <person name="Chen C."/>
            <person name="Johnson J."/>
            <person name="Sharma A."/>
            <person name="Barry K."/>
            <person name="Grigoriev I.V."/>
            <person name="Spatafora J.W."/>
        </authorList>
    </citation>
    <scope>NUCLEOTIDE SEQUENCE [LARGE SCALE GENOMIC DNA]</scope>
    <source>
        <strain evidence="3 4">AM-OR11-026</strain>
    </source>
</reference>
<gene>
    <name evidence="3" type="ORF">K503DRAFT_865114</name>
</gene>
<dbReference type="EMBL" id="KV448234">
    <property type="protein sequence ID" value="OAX39839.1"/>
    <property type="molecule type" value="Genomic_DNA"/>
</dbReference>
<dbReference type="Pfam" id="PF20151">
    <property type="entry name" value="DUF6533"/>
    <property type="match status" value="1"/>
</dbReference>
<dbReference type="OrthoDB" id="3251775at2759"/>
<name>A0A1B7N4R6_9AGAM</name>
<proteinExistence type="predicted"/>
<sequence>MADSAFSLTVYELQNYKASQYVGVAGLVVLLWDHLLTFNDEVRLIWRARLSIPKLLFLFNRYAVPTSLIALTYATSGLSDDILPDSVCQIWFGIGVVLGMLSIGTSNFLVLLRLWVLWDRRTRLVLSTLILFVLTQLTSIVCTAYVVASMIPSMVFDPDLHACMLTGKVDFAILWSPGVVFELMVFIMTCWNALDQPLPQHAKMARVMYRDGSTYFFVLFGLRVVNLVLSIIAPRSLVFLGVFFIWSACNVTLTRLIMNLRRITDEAEESHIEEFHIDCPQWPVSPGLGSCASESYELQGKGS</sequence>
<feature type="transmembrane region" description="Helical" evidence="1">
    <location>
        <begin position="215"/>
        <end position="233"/>
    </location>
</feature>